<dbReference type="VEuPathDB" id="FungiDB:ATEG_06447"/>
<dbReference type="Gene3D" id="1.20.58.340">
    <property type="entry name" value="Magnesium transport protein CorA, transmembrane region"/>
    <property type="match status" value="1"/>
</dbReference>
<accession>A0A5M3Z779</accession>
<name>A0A5M3Z779_ASPTE</name>
<reference evidence="1 2" key="1">
    <citation type="submission" date="2020-01" db="EMBL/GenBank/DDBJ databases">
        <title>Aspergillus terreus IFO 6365 whole genome shotgun sequence.</title>
        <authorList>
            <person name="Kanamasa S."/>
            <person name="Takahashi H."/>
        </authorList>
    </citation>
    <scope>NUCLEOTIDE SEQUENCE [LARGE SCALE GENOMIC DNA]</scope>
    <source>
        <strain evidence="1 2">IFO 6365</strain>
    </source>
</reference>
<comment type="caution">
    <text evidence="1">The sequence shown here is derived from an EMBL/GenBank/DDBJ whole genome shotgun (WGS) entry which is preliminary data.</text>
</comment>
<dbReference type="EMBL" id="BLJY01000008">
    <property type="protein sequence ID" value="GFF18252.1"/>
    <property type="molecule type" value="Genomic_DNA"/>
</dbReference>
<dbReference type="OrthoDB" id="4511107at2759"/>
<proteinExistence type="predicted"/>
<keyword evidence="2" id="KW-1185">Reference proteome</keyword>
<dbReference type="AlphaFoldDB" id="A0A5M3Z779"/>
<evidence type="ECO:0000313" key="2">
    <source>
        <dbReference type="Proteomes" id="UP000452235"/>
    </source>
</evidence>
<evidence type="ECO:0000313" key="1">
    <source>
        <dbReference type="EMBL" id="GFF18252.1"/>
    </source>
</evidence>
<protein>
    <submittedName>
        <fullName evidence="1">Uncharacterized protein</fullName>
    </submittedName>
</protein>
<dbReference type="Proteomes" id="UP000452235">
    <property type="component" value="Unassembled WGS sequence"/>
</dbReference>
<gene>
    <name evidence="1" type="ORF">ATEIFO6365_0008019600</name>
</gene>
<sequence length="562" mass="64472">MEPVVPGLGEDSQDTVQDLISLLIQGGGANRHQILQQLVEMGHGENASTALTMTLPRSYMADIDTRSLLQINFVRPSITPLLDDECKGELMQQIGFSFNGRRTAERSLSPTDLSDWGERDLEMTNDIEIYSSSVILELLAVFKQFWEIISFLGLAPCLGWQVVDNGHFGLGRRFLSIRSDIKGEKRHEPSKKVECYHIWFVLPVSELLQDNADEKLGPGVKNVFDGLHMHYTQFPIIQLTFQDIKRCFYMQFNLQSRSTRIFNNIGDKAVEKFCEVCQQGVQEEEYDPFIFLCSSISELLHRWVVQGLFYTKKIRDIEAKVLALGQAFERSERPESKEAREIERGNLENARKLILELHEFRSYQLRQKRNVECLSNVANESVKEHCDMRETLCISSTAYLKVHKNLCTLASWLESTKENLESAQKVTDSCLSTLSFLLNMRNNRSVEENTKFLATMAEHSNEENHQVKDIAEASQRDSEAMKTIAIMTMFYLPASFVATLFSMGIFNFDFENGRKGTISLSTSWWIYAVVTIPLTISTFLFFWYMHGRKNIETKETEAKRLG</sequence>
<organism evidence="1 2">
    <name type="scientific">Aspergillus terreus</name>
    <dbReference type="NCBI Taxonomy" id="33178"/>
    <lineage>
        <taxon>Eukaryota</taxon>
        <taxon>Fungi</taxon>
        <taxon>Dikarya</taxon>
        <taxon>Ascomycota</taxon>
        <taxon>Pezizomycotina</taxon>
        <taxon>Eurotiomycetes</taxon>
        <taxon>Eurotiomycetidae</taxon>
        <taxon>Eurotiales</taxon>
        <taxon>Aspergillaceae</taxon>
        <taxon>Aspergillus</taxon>
        <taxon>Aspergillus subgen. Circumdati</taxon>
    </lineage>
</organism>